<dbReference type="Proteomes" id="UP000465221">
    <property type="component" value="Unassembled WGS sequence"/>
</dbReference>
<accession>A0A8H3NQE4</accession>
<reference evidence="2 3" key="1">
    <citation type="submission" date="2020-01" db="EMBL/GenBank/DDBJ databases">
        <title>Draft genome sequence of Aspergillus udagawae IFM 46972.</title>
        <authorList>
            <person name="Takahashi H."/>
            <person name="Yaguchi T."/>
        </authorList>
    </citation>
    <scope>NUCLEOTIDE SEQUENCE [LARGE SCALE GENOMIC DNA]</scope>
    <source>
        <strain evidence="2 3">IFM 46972</strain>
    </source>
</reference>
<feature type="region of interest" description="Disordered" evidence="1">
    <location>
        <begin position="1"/>
        <end position="22"/>
    </location>
</feature>
<dbReference type="EMBL" id="BLKC01000029">
    <property type="protein sequence ID" value="GFF36554.1"/>
    <property type="molecule type" value="Genomic_DNA"/>
</dbReference>
<evidence type="ECO:0000313" key="2">
    <source>
        <dbReference type="EMBL" id="GFF36554.1"/>
    </source>
</evidence>
<proteinExistence type="predicted"/>
<evidence type="ECO:0000313" key="3">
    <source>
        <dbReference type="Proteomes" id="UP000465221"/>
    </source>
</evidence>
<evidence type="ECO:0000256" key="1">
    <source>
        <dbReference type="SAM" id="MobiDB-lite"/>
    </source>
</evidence>
<organism evidence="2 3">
    <name type="scientific">Aspergillus udagawae</name>
    <dbReference type="NCBI Taxonomy" id="91492"/>
    <lineage>
        <taxon>Eukaryota</taxon>
        <taxon>Fungi</taxon>
        <taxon>Dikarya</taxon>
        <taxon>Ascomycota</taxon>
        <taxon>Pezizomycotina</taxon>
        <taxon>Eurotiomycetes</taxon>
        <taxon>Eurotiomycetidae</taxon>
        <taxon>Eurotiales</taxon>
        <taxon>Aspergillaceae</taxon>
        <taxon>Aspergillus</taxon>
        <taxon>Aspergillus subgen. Fumigati</taxon>
    </lineage>
</organism>
<name>A0A8H3NQE4_9EURO</name>
<protein>
    <submittedName>
        <fullName evidence="2">Uncharacterized protein</fullName>
    </submittedName>
</protein>
<sequence length="163" mass="19507">MDSPDDRWKALYNPEPDDEGPQTLEEIRVVREFVECSGTSHEIKADDAARSLISLCHDTRQVGFDKGERISRLLWATGIEMPQYQPAILKLVEVIKALPQLERTKEQIHTRQFEQKWERWRDMEAFDEIWWKTWQRSLEPYARDPKECHQFSYNEPYLANYYA</sequence>
<dbReference type="AlphaFoldDB" id="A0A8H3NQE4"/>
<comment type="caution">
    <text evidence="2">The sequence shown here is derived from an EMBL/GenBank/DDBJ whole genome shotgun (WGS) entry which is preliminary data.</text>
</comment>
<gene>
    <name evidence="2" type="ORF">IFM46972_04925</name>
</gene>